<comment type="caution">
    <text evidence="6">The sequence shown here is derived from an EMBL/GenBank/DDBJ whole genome shotgun (WGS) entry which is preliminary data.</text>
</comment>
<evidence type="ECO:0000256" key="1">
    <source>
        <dbReference type="ARBA" id="ARBA00023015"/>
    </source>
</evidence>
<dbReference type="InterPro" id="IPR036271">
    <property type="entry name" value="Tet_transcr_reg_TetR-rel_C_sf"/>
</dbReference>
<keyword evidence="3" id="KW-0804">Transcription</keyword>
<protein>
    <submittedName>
        <fullName evidence="6">TetR/AcrR family transcriptional regulator</fullName>
    </submittedName>
</protein>
<dbReference type="PROSITE" id="PS50977">
    <property type="entry name" value="HTH_TETR_2"/>
    <property type="match status" value="1"/>
</dbReference>
<dbReference type="Gene3D" id="1.10.357.10">
    <property type="entry name" value="Tetracycline Repressor, domain 2"/>
    <property type="match status" value="1"/>
</dbReference>
<keyword evidence="7" id="KW-1185">Reference proteome</keyword>
<name>A0ABW3F8V3_9PROT</name>
<feature type="DNA-binding region" description="H-T-H motif" evidence="4">
    <location>
        <begin position="38"/>
        <end position="57"/>
    </location>
</feature>
<evidence type="ECO:0000313" key="7">
    <source>
        <dbReference type="Proteomes" id="UP001597128"/>
    </source>
</evidence>
<dbReference type="InterPro" id="IPR009057">
    <property type="entry name" value="Homeodomain-like_sf"/>
</dbReference>
<evidence type="ECO:0000313" key="6">
    <source>
        <dbReference type="EMBL" id="MFD0913695.1"/>
    </source>
</evidence>
<feature type="domain" description="HTH tetR-type" evidence="5">
    <location>
        <begin position="15"/>
        <end position="75"/>
    </location>
</feature>
<dbReference type="EMBL" id="JBHTKB010000001">
    <property type="protein sequence ID" value="MFD0913695.1"/>
    <property type="molecule type" value="Genomic_DNA"/>
</dbReference>
<sequence length="204" mass="22707">MSTEIAKRQRGRPRSFDKEKALTIVLDLFRKKGFDHTSVEDIASALDLKKPSLYAAFGNKEQLFLDVLNAYVSGPTAYFQQVFDETTTKALVSKLLLQSIEVLFYFAKPSGCLVVMSTASHELERIGIQQKLIASLQQHQHKLAERFEAARKAGELKSSINADSLALYVVTIHKGLSLQAINGSTKAELTDLVQQVMDFWPTAS</sequence>
<evidence type="ECO:0000256" key="4">
    <source>
        <dbReference type="PROSITE-ProRule" id="PRU00335"/>
    </source>
</evidence>
<proteinExistence type="predicted"/>
<evidence type="ECO:0000256" key="3">
    <source>
        <dbReference type="ARBA" id="ARBA00023163"/>
    </source>
</evidence>
<keyword evidence="1" id="KW-0805">Transcription regulation</keyword>
<dbReference type="PANTHER" id="PTHR47506:SF1">
    <property type="entry name" value="HTH-TYPE TRANSCRIPTIONAL REGULATOR YJDC"/>
    <property type="match status" value="1"/>
</dbReference>
<keyword evidence="2 4" id="KW-0238">DNA-binding</keyword>
<dbReference type="Gene3D" id="1.10.10.60">
    <property type="entry name" value="Homeodomain-like"/>
    <property type="match status" value="1"/>
</dbReference>
<organism evidence="6 7">
    <name type="scientific">Methylophilus luteus</name>
    <dbReference type="NCBI Taxonomy" id="640108"/>
    <lineage>
        <taxon>Bacteria</taxon>
        <taxon>Pseudomonadati</taxon>
        <taxon>Pseudomonadota</taxon>
        <taxon>Betaproteobacteria</taxon>
        <taxon>Nitrosomonadales</taxon>
        <taxon>Methylophilaceae</taxon>
        <taxon>Methylophilus</taxon>
    </lineage>
</organism>
<reference evidence="7" key="1">
    <citation type="journal article" date="2019" name="Int. J. Syst. Evol. Microbiol.">
        <title>The Global Catalogue of Microorganisms (GCM) 10K type strain sequencing project: providing services to taxonomists for standard genome sequencing and annotation.</title>
        <authorList>
            <consortium name="The Broad Institute Genomics Platform"/>
            <consortium name="The Broad Institute Genome Sequencing Center for Infectious Disease"/>
            <person name="Wu L."/>
            <person name="Ma J."/>
        </authorList>
    </citation>
    <scope>NUCLEOTIDE SEQUENCE [LARGE SCALE GENOMIC DNA]</scope>
    <source>
        <strain evidence="7">CCUG 58412</strain>
    </source>
</reference>
<dbReference type="Proteomes" id="UP001597128">
    <property type="component" value="Unassembled WGS sequence"/>
</dbReference>
<gene>
    <name evidence="6" type="ORF">ACFQ1Z_09085</name>
</gene>
<evidence type="ECO:0000256" key="2">
    <source>
        <dbReference type="ARBA" id="ARBA00023125"/>
    </source>
</evidence>
<dbReference type="Pfam" id="PF00440">
    <property type="entry name" value="TetR_N"/>
    <property type="match status" value="1"/>
</dbReference>
<dbReference type="RefSeq" id="WP_379057070.1">
    <property type="nucleotide sequence ID" value="NZ_JBHTKB010000001.1"/>
</dbReference>
<accession>A0ABW3F8V3</accession>
<dbReference type="InterPro" id="IPR001647">
    <property type="entry name" value="HTH_TetR"/>
</dbReference>
<dbReference type="PANTHER" id="PTHR47506">
    <property type="entry name" value="TRANSCRIPTIONAL REGULATORY PROTEIN"/>
    <property type="match status" value="1"/>
</dbReference>
<dbReference type="SUPFAM" id="SSF46689">
    <property type="entry name" value="Homeodomain-like"/>
    <property type="match status" value="1"/>
</dbReference>
<dbReference type="SUPFAM" id="SSF48498">
    <property type="entry name" value="Tetracyclin repressor-like, C-terminal domain"/>
    <property type="match status" value="1"/>
</dbReference>
<evidence type="ECO:0000259" key="5">
    <source>
        <dbReference type="PROSITE" id="PS50977"/>
    </source>
</evidence>